<dbReference type="PROSITE" id="PS51257">
    <property type="entry name" value="PROKAR_LIPOPROTEIN"/>
    <property type="match status" value="1"/>
</dbReference>
<sequence>MKKMVCLLSVCLALAACGMQGRSEKEIQTSDKVVVENSEVTAKDHVEVLYFHGKQRCATCIAIENNTLVVMKENLSEQVKKGEVVFKVIDISKKENEKIVEKYEVTWSSLFVVRYKNGQETAENMTQFAFGNARRSPEVFKEGLVKTINDMLK</sequence>
<dbReference type="Gene3D" id="3.40.30.10">
    <property type="entry name" value="Glutaredoxin"/>
    <property type="match status" value="1"/>
</dbReference>
<dbReference type="RefSeq" id="WP_118163176.1">
    <property type="nucleotide sequence ID" value="NZ_JAQEYB010000030.1"/>
</dbReference>
<reference evidence="2 3" key="1">
    <citation type="submission" date="2018-08" db="EMBL/GenBank/DDBJ databases">
        <title>A genome reference for cultivated species of the human gut microbiota.</title>
        <authorList>
            <person name="Zou Y."/>
            <person name="Xue W."/>
            <person name="Luo G."/>
        </authorList>
    </citation>
    <scope>NUCLEOTIDE SEQUENCE [LARGE SCALE GENOMIC DNA]</scope>
    <source>
        <strain evidence="2 3">AM31-10</strain>
    </source>
</reference>
<accession>A0A414G1Y0</accession>
<dbReference type="EMBL" id="QSJG01000002">
    <property type="protein sequence ID" value="RHD58570.1"/>
    <property type="molecule type" value="Genomic_DNA"/>
</dbReference>
<keyword evidence="1" id="KW-0732">Signal</keyword>
<proteinExistence type="predicted"/>
<dbReference type="InterPro" id="IPR047698">
    <property type="entry name" value="ArsF-like"/>
</dbReference>
<protein>
    <submittedName>
        <fullName evidence="2">Thioredoxin</fullName>
    </submittedName>
</protein>
<name>A0A414G1Y0_9BACT</name>
<feature type="chain" id="PRO_5019396618" evidence="1">
    <location>
        <begin position="16"/>
        <end position="153"/>
    </location>
</feature>
<dbReference type="NCBIfam" id="NF040494">
    <property type="entry name" value="nitrored_ArsF"/>
    <property type="match status" value="1"/>
</dbReference>
<comment type="caution">
    <text evidence="2">The sequence shown here is derived from an EMBL/GenBank/DDBJ whole genome shotgun (WGS) entry which is preliminary data.</text>
</comment>
<organism evidence="2 3">
    <name type="scientific">Phocaeicola plebeius</name>
    <dbReference type="NCBI Taxonomy" id="310297"/>
    <lineage>
        <taxon>Bacteria</taxon>
        <taxon>Pseudomonadati</taxon>
        <taxon>Bacteroidota</taxon>
        <taxon>Bacteroidia</taxon>
        <taxon>Bacteroidales</taxon>
        <taxon>Bacteroidaceae</taxon>
        <taxon>Phocaeicola</taxon>
    </lineage>
</organism>
<feature type="signal peptide" evidence="1">
    <location>
        <begin position="1"/>
        <end position="15"/>
    </location>
</feature>
<gene>
    <name evidence="2" type="ORF">DW789_01835</name>
</gene>
<evidence type="ECO:0000313" key="2">
    <source>
        <dbReference type="EMBL" id="RHD58570.1"/>
    </source>
</evidence>
<evidence type="ECO:0000313" key="3">
    <source>
        <dbReference type="Proteomes" id="UP000284361"/>
    </source>
</evidence>
<dbReference type="AlphaFoldDB" id="A0A414G1Y0"/>
<evidence type="ECO:0000256" key="1">
    <source>
        <dbReference type="SAM" id="SignalP"/>
    </source>
</evidence>
<dbReference type="Proteomes" id="UP000284361">
    <property type="component" value="Unassembled WGS sequence"/>
</dbReference>